<organism evidence="2 3">
    <name type="scientific">Morella rubra</name>
    <name type="common">Chinese bayberry</name>
    <dbReference type="NCBI Taxonomy" id="262757"/>
    <lineage>
        <taxon>Eukaryota</taxon>
        <taxon>Viridiplantae</taxon>
        <taxon>Streptophyta</taxon>
        <taxon>Embryophyta</taxon>
        <taxon>Tracheophyta</taxon>
        <taxon>Spermatophyta</taxon>
        <taxon>Magnoliopsida</taxon>
        <taxon>eudicotyledons</taxon>
        <taxon>Gunneridae</taxon>
        <taxon>Pentapetalae</taxon>
        <taxon>rosids</taxon>
        <taxon>fabids</taxon>
        <taxon>Fagales</taxon>
        <taxon>Myricaceae</taxon>
        <taxon>Morella</taxon>
    </lineage>
</organism>
<name>A0A6A1VVS7_9ROSI</name>
<sequence>MEAASGLEFEQKIEPREHNKNHPNRSKKGRRVGVHMPTNGDRRRLKTDAWICRFHPCSTWSPDATWNGQIWF</sequence>
<dbReference type="EMBL" id="RXIC02000022">
    <property type="protein sequence ID" value="KAB1216156.1"/>
    <property type="molecule type" value="Genomic_DNA"/>
</dbReference>
<evidence type="ECO:0000313" key="3">
    <source>
        <dbReference type="Proteomes" id="UP000516437"/>
    </source>
</evidence>
<keyword evidence="3" id="KW-1185">Reference proteome</keyword>
<gene>
    <name evidence="2" type="ORF">CJ030_MR4G011973</name>
</gene>
<protein>
    <submittedName>
        <fullName evidence="2">Uncharacterized protein</fullName>
    </submittedName>
</protein>
<evidence type="ECO:0000313" key="2">
    <source>
        <dbReference type="EMBL" id="KAB1216156.1"/>
    </source>
</evidence>
<reference evidence="2 3" key="1">
    <citation type="journal article" date="2019" name="Plant Biotechnol. J.">
        <title>The red bayberry genome and genetic basis of sex determination.</title>
        <authorList>
            <person name="Jia H.M."/>
            <person name="Jia H.J."/>
            <person name="Cai Q.L."/>
            <person name="Wang Y."/>
            <person name="Zhao H.B."/>
            <person name="Yang W.F."/>
            <person name="Wang G.Y."/>
            <person name="Li Y.H."/>
            <person name="Zhan D.L."/>
            <person name="Shen Y.T."/>
            <person name="Niu Q.F."/>
            <person name="Chang L."/>
            <person name="Qiu J."/>
            <person name="Zhao L."/>
            <person name="Xie H.B."/>
            <person name="Fu W.Y."/>
            <person name="Jin J."/>
            <person name="Li X.W."/>
            <person name="Jiao Y."/>
            <person name="Zhou C.C."/>
            <person name="Tu T."/>
            <person name="Chai C.Y."/>
            <person name="Gao J.L."/>
            <person name="Fan L.J."/>
            <person name="van de Weg E."/>
            <person name="Wang J.Y."/>
            <person name="Gao Z.S."/>
        </authorList>
    </citation>
    <scope>NUCLEOTIDE SEQUENCE [LARGE SCALE GENOMIC DNA]</scope>
    <source>
        <tissue evidence="2">Leaves</tissue>
    </source>
</reference>
<dbReference type="AlphaFoldDB" id="A0A6A1VVS7"/>
<proteinExistence type="predicted"/>
<accession>A0A6A1VVS7</accession>
<feature type="compositionally biased region" description="Basic and acidic residues" evidence="1">
    <location>
        <begin position="9"/>
        <end position="20"/>
    </location>
</feature>
<dbReference type="Proteomes" id="UP000516437">
    <property type="component" value="Chromosome 4"/>
</dbReference>
<feature type="region of interest" description="Disordered" evidence="1">
    <location>
        <begin position="1"/>
        <end position="41"/>
    </location>
</feature>
<evidence type="ECO:0000256" key="1">
    <source>
        <dbReference type="SAM" id="MobiDB-lite"/>
    </source>
</evidence>
<feature type="compositionally biased region" description="Basic residues" evidence="1">
    <location>
        <begin position="21"/>
        <end position="33"/>
    </location>
</feature>
<comment type="caution">
    <text evidence="2">The sequence shown here is derived from an EMBL/GenBank/DDBJ whole genome shotgun (WGS) entry which is preliminary data.</text>
</comment>